<dbReference type="Pfam" id="PF00196">
    <property type="entry name" value="GerE"/>
    <property type="match status" value="1"/>
</dbReference>
<dbReference type="CDD" id="cd17535">
    <property type="entry name" value="REC_NarL-like"/>
    <property type="match status" value="1"/>
</dbReference>
<evidence type="ECO:0000256" key="4">
    <source>
        <dbReference type="ARBA" id="ARBA00023163"/>
    </source>
</evidence>
<feature type="domain" description="HTH luxR-type" evidence="6">
    <location>
        <begin position="149"/>
        <end position="214"/>
    </location>
</feature>
<dbReference type="GO" id="GO:0006355">
    <property type="term" value="P:regulation of DNA-templated transcription"/>
    <property type="evidence" value="ECO:0007669"/>
    <property type="project" value="InterPro"/>
</dbReference>
<evidence type="ECO:0000259" key="7">
    <source>
        <dbReference type="PROSITE" id="PS50110"/>
    </source>
</evidence>
<organism evidence="8 9">
    <name type="scientific">Micromonospora polyrhachis</name>
    <dbReference type="NCBI Taxonomy" id="1282883"/>
    <lineage>
        <taxon>Bacteria</taxon>
        <taxon>Bacillati</taxon>
        <taxon>Actinomycetota</taxon>
        <taxon>Actinomycetes</taxon>
        <taxon>Micromonosporales</taxon>
        <taxon>Micromonosporaceae</taxon>
        <taxon>Micromonospora</taxon>
    </lineage>
</organism>
<keyword evidence="1 5" id="KW-0597">Phosphoprotein</keyword>
<keyword evidence="9" id="KW-1185">Reference proteome</keyword>
<proteinExistence type="predicted"/>
<dbReference type="SUPFAM" id="SSF46894">
    <property type="entry name" value="C-terminal effector domain of the bipartite response regulators"/>
    <property type="match status" value="1"/>
</dbReference>
<dbReference type="AlphaFoldDB" id="A0A7W7WMZ1"/>
<keyword evidence="2" id="KW-0805">Transcription regulation</keyword>
<dbReference type="InterPro" id="IPR016032">
    <property type="entry name" value="Sig_transdc_resp-reg_C-effctor"/>
</dbReference>
<dbReference type="InterPro" id="IPR001789">
    <property type="entry name" value="Sig_transdc_resp-reg_receiver"/>
</dbReference>
<evidence type="ECO:0000313" key="9">
    <source>
        <dbReference type="Proteomes" id="UP000578819"/>
    </source>
</evidence>
<protein>
    <submittedName>
        <fullName evidence="8">DNA-binding NarL/FixJ family response regulator</fullName>
    </submittedName>
</protein>
<evidence type="ECO:0000256" key="5">
    <source>
        <dbReference type="PROSITE-ProRule" id="PRU00169"/>
    </source>
</evidence>
<dbReference type="GO" id="GO:0000160">
    <property type="term" value="P:phosphorelay signal transduction system"/>
    <property type="evidence" value="ECO:0007669"/>
    <property type="project" value="InterPro"/>
</dbReference>
<dbReference type="EMBL" id="JACHJW010000001">
    <property type="protein sequence ID" value="MBB4957092.1"/>
    <property type="molecule type" value="Genomic_DNA"/>
</dbReference>
<dbReference type="InterPro" id="IPR058245">
    <property type="entry name" value="NreC/VraR/RcsB-like_REC"/>
</dbReference>
<feature type="modified residue" description="4-aspartylphosphate" evidence="5">
    <location>
        <position position="54"/>
    </location>
</feature>
<dbReference type="Gene3D" id="3.40.50.2300">
    <property type="match status" value="1"/>
</dbReference>
<evidence type="ECO:0000256" key="1">
    <source>
        <dbReference type="ARBA" id="ARBA00022553"/>
    </source>
</evidence>
<sequence>MIRVLLADDQPLVRTGLRILLDLDDDITVVGEAADGAEAVELTRSHRPDVVLMDIRMPLVGGIEATRRIVADPELTGVRVVVLTTYELDEYVFAALRAGACGFLTKDVRPDRLREAVHLVAEGGSLLSPAATRAVIAGFVEGPSARRADEVRLSVLTAREREVVRLVATGLTNNEIGERLSMSPATARTHVSRAVGKLAVRDRAQLVVVAYETGLAQPSR</sequence>
<evidence type="ECO:0000313" key="8">
    <source>
        <dbReference type="EMBL" id="MBB4957092.1"/>
    </source>
</evidence>
<accession>A0A7W7WMZ1</accession>
<gene>
    <name evidence="8" type="ORF">FHR38_000825</name>
</gene>
<dbReference type="SMART" id="SM00421">
    <property type="entry name" value="HTH_LUXR"/>
    <property type="match status" value="1"/>
</dbReference>
<dbReference type="InterPro" id="IPR011006">
    <property type="entry name" value="CheY-like_superfamily"/>
</dbReference>
<dbReference type="PRINTS" id="PR00038">
    <property type="entry name" value="HTHLUXR"/>
</dbReference>
<dbReference type="PANTHER" id="PTHR43214">
    <property type="entry name" value="TWO-COMPONENT RESPONSE REGULATOR"/>
    <property type="match status" value="1"/>
</dbReference>
<evidence type="ECO:0000256" key="3">
    <source>
        <dbReference type="ARBA" id="ARBA00023125"/>
    </source>
</evidence>
<dbReference type="PROSITE" id="PS50110">
    <property type="entry name" value="RESPONSE_REGULATORY"/>
    <property type="match status" value="1"/>
</dbReference>
<dbReference type="SUPFAM" id="SSF52172">
    <property type="entry name" value="CheY-like"/>
    <property type="match status" value="1"/>
</dbReference>
<dbReference type="PANTHER" id="PTHR43214:SF24">
    <property type="entry name" value="TRANSCRIPTIONAL REGULATORY PROTEIN NARL-RELATED"/>
    <property type="match status" value="1"/>
</dbReference>
<keyword evidence="4" id="KW-0804">Transcription</keyword>
<dbReference type="Proteomes" id="UP000578819">
    <property type="component" value="Unassembled WGS sequence"/>
</dbReference>
<dbReference type="RefSeq" id="WP_184532884.1">
    <property type="nucleotide sequence ID" value="NZ_JACHJW010000001.1"/>
</dbReference>
<keyword evidence="3 8" id="KW-0238">DNA-binding</keyword>
<dbReference type="PROSITE" id="PS50043">
    <property type="entry name" value="HTH_LUXR_2"/>
    <property type="match status" value="1"/>
</dbReference>
<dbReference type="GO" id="GO:0003677">
    <property type="term" value="F:DNA binding"/>
    <property type="evidence" value="ECO:0007669"/>
    <property type="project" value="UniProtKB-KW"/>
</dbReference>
<dbReference type="InterPro" id="IPR000792">
    <property type="entry name" value="Tscrpt_reg_LuxR_C"/>
</dbReference>
<evidence type="ECO:0000256" key="2">
    <source>
        <dbReference type="ARBA" id="ARBA00023015"/>
    </source>
</evidence>
<feature type="domain" description="Response regulatory" evidence="7">
    <location>
        <begin position="3"/>
        <end position="121"/>
    </location>
</feature>
<name>A0A7W7WMZ1_9ACTN</name>
<dbReference type="SMART" id="SM00448">
    <property type="entry name" value="REC"/>
    <property type="match status" value="1"/>
</dbReference>
<dbReference type="Pfam" id="PF00072">
    <property type="entry name" value="Response_reg"/>
    <property type="match status" value="1"/>
</dbReference>
<dbReference type="CDD" id="cd06170">
    <property type="entry name" value="LuxR_C_like"/>
    <property type="match status" value="1"/>
</dbReference>
<comment type="caution">
    <text evidence="8">The sequence shown here is derived from an EMBL/GenBank/DDBJ whole genome shotgun (WGS) entry which is preliminary data.</text>
</comment>
<reference evidence="8 9" key="1">
    <citation type="submission" date="2020-08" db="EMBL/GenBank/DDBJ databases">
        <title>Sequencing the genomes of 1000 actinobacteria strains.</title>
        <authorList>
            <person name="Klenk H.-P."/>
        </authorList>
    </citation>
    <scope>NUCLEOTIDE SEQUENCE [LARGE SCALE GENOMIC DNA]</scope>
    <source>
        <strain evidence="8 9">DSM 45886</strain>
    </source>
</reference>
<dbReference type="InterPro" id="IPR039420">
    <property type="entry name" value="WalR-like"/>
</dbReference>
<evidence type="ECO:0000259" key="6">
    <source>
        <dbReference type="PROSITE" id="PS50043"/>
    </source>
</evidence>